<feature type="chain" id="PRO_5046762664" evidence="1">
    <location>
        <begin position="22"/>
        <end position="174"/>
    </location>
</feature>
<organism evidence="2 3">
    <name type="scientific">Actinoplanes oblitus</name>
    <dbReference type="NCBI Taxonomy" id="3040509"/>
    <lineage>
        <taxon>Bacteria</taxon>
        <taxon>Bacillati</taxon>
        <taxon>Actinomycetota</taxon>
        <taxon>Actinomycetes</taxon>
        <taxon>Micromonosporales</taxon>
        <taxon>Micromonosporaceae</taxon>
        <taxon>Actinoplanes</taxon>
    </lineage>
</organism>
<feature type="signal peptide" evidence="1">
    <location>
        <begin position="1"/>
        <end position="21"/>
    </location>
</feature>
<evidence type="ECO:0000313" key="2">
    <source>
        <dbReference type="EMBL" id="WIN00089.1"/>
    </source>
</evidence>
<evidence type="ECO:0000313" key="3">
    <source>
        <dbReference type="Proteomes" id="UP001240150"/>
    </source>
</evidence>
<proteinExistence type="predicted"/>
<protein>
    <submittedName>
        <fullName evidence="2">Peptidase inhibitor family I36 protein</fullName>
    </submittedName>
</protein>
<reference evidence="2 3" key="1">
    <citation type="submission" date="2023-06" db="EMBL/GenBank/DDBJ databases">
        <authorList>
            <person name="Yushchuk O."/>
            <person name="Binda E."/>
            <person name="Ruckert-Reed C."/>
            <person name="Fedorenko V."/>
            <person name="Kalinowski J."/>
            <person name="Marinelli F."/>
        </authorList>
    </citation>
    <scope>NUCLEOTIDE SEQUENCE [LARGE SCALE GENOMIC DNA]</scope>
    <source>
        <strain evidence="2 3">NRRL 3884</strain>
    </source>
</reference>
<accession>A0ABY8WR11</accession>
<dbReference type="Pfam" id="PF03995">
    <property type="entry name" value="Inhibitor_I36"/>
    <property type="match status" value="1"/>
</dbReference>
<keyword evidence="1" id="KW-0732">Signal</keyword>
<keyword evidence="3" id="KW-1185">Reference proteome</keyword>
<name>A0ABY8WR11_9ACTN</name>
<dbReference type="Proteomes" id="UP001240150">
    <property type="component" value="Chromosome"/>
</dbReference>
<sequence>MNRFSLRYLQTAALITTCVLAATLSAQPAAAYPADTTRAAMAAYLHEHPGGTPISDRDIAYGGGTFIVTVTRAQAGHALAAADCPSGWFCFYDGVNYTYPRGRLSSCGWQDLGTWGWRNRTESVHYNMSSGTVGFLNEAGSVDTVLFTAGTTRRTIADVNPYRNQADYVSRTNC</sequence>
<evidence type="ECO:0000256" key="1">
    <source>
        <dbReference type="SAM" id="SignalP"/>
    </source>
</evidence>
<dbReference type="RefSeq" id="WP_284921559.1">
    <property type="nucleotide sequence ID" value="NZ_CP126980.1"/>
</dbReference>
<gene>
    <name evidence="2" type="ORF">ACTOB_003770</name>
</gene>
<dbReference type="EMBL" id="CP126980">
    <property type="protein sequence ID" value="WIN00089.1"/>
    <property type="molecule type" value="Genomic_DNA"/>
</dbReference>